<evidence type="ECO:0000256" key="5">
    <source>
        <dbReference type="ARBA" id="ARBA00020164"/>
    </source>
</evidence>
<sequence length="233" mass="25707">MSKNSLYQYGTIGSLMAGAMDGTDTINDFLKHGDFGIGTMDGVDGELIILNGQAYKVSASGEVIHLMGAEKLPYGAIAHFHANHTITVSKELGSEAVEKLVLAKMRSKNLFAGVKITGVFKKMHTRAMPKQEPPYIRFSEVDQPNFYAEEIKGTVVGFYSPALFHGTSVAGFHVHFISDDHQFGGHILDYTVKDVKIEIQDYADLIQDFPKEAEFLDSDFDYSNIAEEISISE</sequence>
<evidence type="ECO:0000256" key="4">
    <source>
        <dbReference type="ARBA" id="ARBA00013204"/>
    </source>
</evidence>
<protein>
    <recommendedName>
        <fullName evidence="5 9">Alpha-acetolactate decarboxylase</fullName>
        <ecNumber evidence="4 9">4.1.1.5</ecNumber>
    </recommendedName>
</protein>
<dbReference type="PANTHER" id="PTHR35524:SF1">
    <property type="entry name" value="ALPHA-ACETOLACTATE DECARBOXYLASE"/>
    <property type="match status" value="1"/>
</dbReference>
<dbReference type="RefSeq" id="WP_379979552.1">
    <property type="nucleotide sequence ID" value="NZ_JBHUMO010000013.1"/>
</dbReference>
<dbReference type="InterPro" id="IPR005128">
    <property type="entry name" value="Acetolactate_a_deCO2ase"/>
</dbReference>
<dbReference type="EC" id="4.1.1.5" evidence="4 9"/>
<dbReference type="SUPFAM" id="SSF117856">
    <property type="entry name" value="AF0104/ALDC/Ptd012-like"/>
    <property type="match status" value="1"/>
</dbReference>
<dbReference type="NCBIfam" id="TIGR01252">
    <property type="entry name" value="acetolac_decarb"/>
    <property type="match status" value="1"/>
</dbReference>
<comment type="similarity">
    <text evidence="3 9">Belongs to the alpha-acetolactate decarboxylase family.</text>
</comment>
<comment type="caution">
    <text evidence="10">The sequence shown here is derived from an EMBL/GenBank/DDBJ whole genome shotgun (WGS) entry which is preliminary data.</text>
</comment>
<keyword evidence="6 9" id="KW-0210">Decarboxylase</keyword>
<reference evidence="11" key="1">
    <citation type="journal article" date="2019" name="Int. J. Syst. Evol. Microbiol.">
        <title>The Global Catalogue of Microorganisms (GCM) 10K type strain sequencing project: providing services to taxonomists for standard genome sequencing and annotation.</title>
        <authorList>
            <consortium name="The Broad Institute Genomics Platform"/>
            <consortium name="The Broad Institute Genome Sequencing Center for Infectious Disease"/>
            <person name="Wu L."/>
            <person name="Ma J."/>
        </authorList>
    </citation>
    <scope>NUCLEOTIDE SEQUENCE [LARGE SCALE GENOMIC DNA]</scope>
    <source>
        <strain evidence="11">TISTR 932</strain>
    </source>
</reference>
<dbReference type="Gene3D" id="3.30.1330.80">
    <property type="entry name" value="Hypothetical protein, similar to alpha- acetolactate decarboxylase, domain 2"/>
    <property type="match status" value="2"/>
</dbReference>
<evidence type="ECO:0000256" key="2">
    <source>
        <dbReference type="ARBA" id="ARBA00005170"/>
    </source>
</evidence>
<keyword evidence="7 9" id="KW-0005">Acetoin biosynthesis</keyword>
<keyword evidence="8 9" id="KW-0456">Lyase</keyword>
<dbReference type="GO" id="GO:0047605">
    <property type="term" value="F:acetolactate decarboxylase activity"/>
    <property type="evidence" value="ECO:0007669"/>
    <property type="project" value="UniProtKB-EC"/>
</dbReference>
<evidence type="ECO:0000313" key="10">
    <source>
        <dbReference type="EMBL" id="MFD2728292.1"/>
    </source>
</evidence>
<dbReference type="Pfam" id="PF03306">
    <property type="entry name" value="AAL_decarboxy"/>
    <property type="match status" value="1"/>
</dbReference>
<comment type="catalytic activity">
    <reaction evidence="1 9">
        <text>(2S)-2-acetolactate + H(+) = (R)-acetoin + CO2</text>
        <dbReference type="Rhea" id="RHEA:21580"/>
        <dbReference type="ChEBI" id="CHEBI:15378"/>
        <dbReference type="ChEBI" id="CHEBI:15686"/>
        <dbReference type="ChEBI" id="CHEBI:16526"/>
        <dbReference type="ChEBI" id="CHEBI:58476"/>
        <dbReference type="EC" id="4.1.1.5"/>
    </reaction>
</comment>
<evidence type="ECO:0000256" key="9">
    <source>
        <dbReference type="PIRNR" id="PIRNR001332"/>
    </source>
</evidence>
<gene>
    <name evidence="10" type="primary">budA</name>
    <name evidence="10" type="ORF">ACFSR0_02425</name>
</gene>
<evidence type="ECO:0000313" key="11">
    <source>
        <dbReference type="Proteomes" id="UP001597427"/>
    </source>
</evidence>
<evidence type="ECO:0000256" key="8">
    <source>
        <dbReference type="ARBA" id="ARBA00023239"/>
    </source>
</evidence>
<evidence type="ECO:0000256" key="7">
    <source>
        <dbReference type="ARBA" id="ARBA00023061"/>
    </source>
</evidence>
<evidence type="ECO:0000256" key="1">
    <source>
        <dbReference type="ARBA" id="ARBA00001784"/>
    </source>
</evidence>
<organism evidence="10 11">
    <name type="scientific">Enterococcus camelliae</name>
    <dbReference type="NCBI Taxonomy" id="453959"/>
    <lineage>
        <taxon>Bacteria</taxon>
        <taxon>Bacillati</taxon>
        <taxon>Bacillota</taxon>
        <taxon>Bacilli</taxon>
        <taxon>Lactobacillales</taxon>
        <taxon>Enterococcaceae</taxon>
        <taxon>Enterococcus</taxon>
    </lineage>
</organism>
<comment type="pathway">
    <text evidence="2 9">Polyol metabolism; (R,R)-butane-2,3-diol biosynthesis; (R,R)-butane-2,3-diol from pyruvate: step 2/3.</text>
</comment>
<dbReference type="Proteomes" id="UP001597427">
    <property type="component" value="Unassembled WGS sequence"/>
</dbReference>
<dbReference type="EMBL" id="JBHUMO010000013">
    <property type="protein sequence ID" value="MFD2728292.1"/>
    <property type="molecule type" value="Genomic_DNA"/>
</dbReference>
<dbReference type="PIRSF" id="PIRSF001332">
    <property type="entry name" value="Acetolac_decarb"/>
    <property type="match status" value="1"/>
</dbReference>
<dbReference type="CDD" id="cd17299">
    <property type="entry name" value="acetolactate_decarboxylase"/>
    <property type="match status" value="1"/>
</dbReference>
<dbReference type="PANTHER" id="PTHR35524">
    <property type="entry name" value="ALPHA-ACETOLACTATE DECARBOXYLASE"/>
    <property type="match status" value="1"/>
</dbReference>
<evidence type="ECO:0000256" key="6">
    <source>
        <dbReference type="ARBA" id="ARBA00022793"/>
    </source>
</evidence>
<proteinExistence type="inferred from homology"/>
<accession>A0ABW5TGQ1</accession>
<name>A0ABW5TGQ1_9ENTE</name>
<keyword evidence="11" id="KW-1185">Reference proteome</keyword>
<evidence type="ECO:0000256" key="3">
    <source>
        <dbReference type="ARBA" id="ARBA00007106"/>
    </source>
</evidence>